<dbReference type="InterPro" id="IPR005467">
    <property type="entry name" value="His_kinase_dom"/>
</dbReference>
<dbReference type="InterPro" id="IPR003661">
    <property type="entry name" value="HisK_dim/P_dom"/>
</dbReference>
<keyword evidence="4" id="KW-0805">Transcription regulation</keyword>
<keyword evidence="7" id="KW-0732">Signal</keyword>
<dbReference type="Pfam" id="PF07494">
    <property type="entry name" value="Reg_prop"/>
    <property type="match status" value="8"/>
</dbReference>
<dbReference type="Gene3D" id="1.10.10.60">
    <property type="entry name" value="Homeodomain-like"/>
    <property type="match status" value="1"/>
</dbReference>
<dbReference type="CDD" id="cd17574">
    <property type="entry name" value="REC_OmpR"/>
    <property type="match status" value="1"/>
</dbReference>
<dbReference type="GO" id="GO:0016301">
    <property type="term" value="F:kinase activity"/>
    <property type="evidence" value="ECO:0007669"/>
    <property type="project" value="UniProtKB-KW"/>
</dbReference>
<dbReference type="SMART" id="SM00448">
    <property type="entry name" value="REC"/>
    <property type="match status" value="1"/>
</dbReference>
<dbReference type="InterPro" id="IPR011123">
    <property type="entry name" value="Y_Y_Y"/>
</dbReference>
<protein>
    <recommendedName>
        <fullName evidence="2">histidine kinase</fullName>
        <ecNumber evidence="2">2.7.13.3</ecNumber>
    </recommendedName>
</protein>
<dbReference type="InterPro" id="IPR018060">
    <property type="entry name" value="HTH_AraC"/>
</dbReference>
<dbReference type="InterPro" id="IPR001789">
    <property type="entry name" value="Sig_transdc_resp-reg_receiver"/>
</dbReference>
<dbReference type="Pfam" id="PF12833">
    <property type="entry name" value="HTH_18"/>
    <property type="match status" value="1"/>
</dbReference>
<evidence type="ECO:0000256" key="5">
    <source>
        <dbReference type="ARBA" id="ARBA00023163"/>
    </source>
</evidence>
<feature type="modified residue" description="4-aspartylphosphate" evidence="6">
    <location>
        <position position="1195"/>
    </location>
</feature>
<dbReference type="SUPFAM" id="SSF63829">
    <property type="entry name" value="Calcium-dependent phosphotriesterase"/>
    <property type="match status" value="3"/>
</dbReference>
<keyword evidence="11" id="KW-0808">Transferase</keyword>
<dbReference type="Gene3D" id="3.40.50.2300">
    <property type="match status" value="1"/>
</dbReference>
<dbReference type="SMART" id="SM00342">
    <property type="entry name" value="HTH_ARAC"/>
    <property type="match status" value="1"/>
</dbReference>
<dbReference type="PANTHER" id="PTHR43547">
    <property type="entry name" value="TWO-COMPONENT HISTIDINE KINASE"/>
    <property type="match status" value="1"/>
</dbReference>
<evidence type="ECO:0000313" key="11">
    <source>
        <dbReference type="EMBL" id="NIJ44534.1"/>
    </source>
</evidence>
<evidence type="ECO:0000256" key="2">
    <source>
        <dbReference type="ARBA" id="ARBA00012438"/>
    </source>
</evidence>
<dbReference type="SUPFAM" id="SSF47384">
    <property type="entry name" value="Homodimeric domain of signal transducing histidine kinase"/>
    <property type="match status" value="1"/>
</dbReference>
<dbReference type="RefSeq" id="WP_167184705.1">
    <property type="nucleotide sequence ID" value="NZ_JAASQL010000001.1"/>
</dbReference>
<keyword evidence="3 6" id="KW-0597">Phosphoprotein</keyword>
<evidence type="ECO:0000259" key="8">
    <source>
        <dbReference type="PROSITE" id="PS01124"/>
    </source>
</evidence>
<dbReference type="CDD" id="cd00082">
    <property type="entry name" value="HisKA"/>
    <property type="match status" value="1"/>
</dbReference>
<dbReference type="InterPro" id="IPR015943">
    <property type="entry name" value="WD40/YVTN_repeat-like_dom_sf"/>
</dbReference>
<dbReference type="InterPro" id="IPR013783">
    <property type="entry name" value="Ig-like_fold"/>
</dbReference>
<dbReference type="Gene3D" id="1.10.287.130">
    <property type="match status" value="1"/>
</dbReference>
<feature type="chain" id="PRO_5046206919" description="histidine kinase" evidence="7">
    <location>
        <begin position="26"/>
        <end position="1407"/>
    </location>
</feature>
<dbReference type="Proteomes" id="UP000745859">
    <property type="component" value="Unassembled WGS sequence"/>
</dbReference>
<dbReference type="SUPFAM" id="SSF55874">
    <property type="entry name" value="ATPase domain of HSP90 chaperone/DNA topoisomerase II/histidine kinase"/>
    <property type="match status" value="1"/>
</dbReference>
<dbReference type="Gene3D" id="3.30.565.10">
    <property type="entry name" value="Histidine kinase-like ATPase, C-terminal domain"/>
    <property type="match status" value="1"/>
</dbReference>
<feature type="domain" description="Histidine kinase" evidence="9">
    <location>
        <begin position="876"/>
        <end position="1095"/>
    </location>
</feature>
<dbReference type="EC" id="2.7.13.3" evidence="2"/>
<dbReference type="SMART" id="SM00387">
    <property type="entry name" value="HATPase_c"/>
    <property type="match status" value="1"/>
</dbReference>
<dbReference type="SMART" id="SM00388">
    <property type="entry name" value="HisKA"/>
    <property type="match status" value="1"/>
</dbReference>
<dbReference type="InterPro" id="IPR036890">
    <property type="entry name" value="HATPase_C_sf"/>
</dbReference>
<evidence type="ECO:0000256" key="1">
    <source>
        <dbReference type="ARBA" id="ARBA00000085"/>
    </source>
</evidence>
<evidence type="ECO:0000256" key="6">
    <source>
        <dbReference type="PROSITE-ProRule" id="PRU00169"/>
    </source>
</evidence>
<evidence type="ECO:0000259" key="10">
    <source>
        <dbReference type="PROSITE" id="PS50110"/>
    </source>
</evidence>
<evidence type="ECO:0000259" key="9">
    <source>
        <dbReference type="PROSITE" id="PS50109"/>
    </source>
</evidence>
<keyword evidence="5" id="KW-0804">Transcription</keyword>
<comment type="caution">
    <text evidence="11">The sequence shown here is derived from an EMBL/GenBank/DDBJ whole genome shotgun (WGS) entry which is preliminary data.</text>
</comment>
<dbReference type="EMBL" id="JAASQL010000001">
    <property type="protein sequence ID" value="NIJ44534.1"/>
    <property type="molecule type" value="Genomic_DNA"/>
</dbReference>
<evidence type="ECO:0000256" key="7">
    <source>
        <dbReference type="SAM" id="SignalP"/>
    </source>
</evidence>
<dbReference type="Pfam" id="PF07495">
    <property type="entry name" value="Y_Y_Y"/>
    <property type="match status" value="1"/>
</dbReference>
<keyword evidence="11" id="KW-0418">Kinase</keyword>
<dbReference type="SUPFAM" id="SSF46689">
    <property type="entry name" value="Homeodomain-like"/>
    <property type="match status" value="1"/>
</dbReference>
<dbReference type="SUPFAM" id="SSF52172">
    <property type="entry name" value="CheY-like"/>
    <property type="match status" value="1"/>
</dbReference>
<dbReference type="InterPro" id="IPR011110">
    <property type="entry name" value="Reg_prop"/>
</dbReference>
<dbReference type="PROSITE" id="PS01124">
    <property type="entry name" value="HTH_ARAC_FAMILY_2"/>
    <property type="match status" value="1"/>
</dbReference>
<dbReference type="Pfam" id="PF00072">
    <property type="entry name" value="Response_reg"/>
    <property type="match status" value="1"/>
</dbReference>
<dbReference type="InterPro" id="IPR003594">
    <property type="entry name" value="HATPase_dom"/>
</dbReference>
<accession>A0ABX0U6R4</accession>
<dbReference type="Gene3D" id="2.130.10.10">
    <property type="entry name" value="YVTN repeat-like/Quinoprotein amine dehydrogenase"/>
    <property type="match status" value="5"/>
</dbReference>
<dbReference type="InterPro" id="IPR004358">
    <property type="entry name" value="Sig_transdc_His_kin-like_C"/>
</dbReference>
<dbReference type="Gene3D" id="2.60.40.10">
    <property type="entry name" value="Immunoglobulins"/>
    <property type="match status" value="1"/>
</dbReference>
<evidence type="ECO:0000256" key="3">
    <source>
        <dbReference type="ARBA" id="ARBA00022553"/>
    </source>
</evidence>
<dbReference type="Pfam" id="PF00512">
    <property type="entry name" value="HisKA"/>
    <property type="match status" value="1"/>
</dbReference>
<dbReference type="PROSITE" id="PS50109">
    <property type="entry name" value="HIS_KIN"/>
    <property type="match status" value="1"/>
</dbReference>
<dbReference type="InterPro" id="IPR036097">
    <property type="entry name" value="HisK_dim/P_sf"/>
</dbReference>
<keyword evidence="12" id="KW-1185">Reference proteome</keyword>
<dbReference type="Pfam" id="PF02518">
    <property type="entry name" value="HATPase_c"/>
    <property type="match status" value="1"/>
</dbReference>
<dbReference type="InterPro" id="IPR011006">
    <property type="entry name" value="CheY-like_superfamily"/>
</dbReference>
<dbReference type="PROSITE" id="PS50110">
    <property type="entry name" value="RESPONSE_REGULATORY"/>
    <property type="match status" value="1"/>
</dbReference>
<name>A0ABX0U6R4_9FLAO</name>
<feature type="domain" description="HTH araC/xylS-type" evidence="8">
    <location>
        <begin position="1294"/>
        <end position="1393"/>
    </location>
</feature>
<gene>
    <name evidence="11" type="ORF">FHR24_000973</name>
</gene>
<comment type="catalytic activity">
    <reaction evidence="1">
        <text>ATP + protein L-histidine = ADP + protein N-phospho-L-histidine.</text>
        <dbReference type="EC" id="2.7.13.3"/>
    </reaction>
</comment>
<reference evidence="11 12" key="1">
    <citation type="submission" date="2020-03" db="EMBL/GenBank/DDBJ databases">
        <title>Genomic Encyclopedia of Type Strains, Phase IV (KMG-IV): sequencing the most valuable type-strain genomes for metagenomic binning, comparative biology and taxonomic classification.</title>
        <authorList>
            <person name="Goeker M."/>
        </authorList>
    </citation>
    <scope>NUCLEOTIDE SEQUENCE [LARGE SCALE GENOMIC DNA]</scope>
    <source>
        <strain evidence="11 12">DSM 101599</strain>
    </source>
</reference>
<evidence type="ECO:0000313" key="12">
    <source>
        <dbReference type="Proteomes" id="UP000745859"/>
    </source>
</evidence>
<feature type="signal peptide" evidence="7">
    <location>
        <begin position="1"/>
        <end position="25"/>
    </location>
</feature>
<dbReference type="PRINTS" id="PR00344">
    <property type="entry name" value="BCTRLSENSOR"/>
</dbReference>
<evidence type="ECO:0000256" key="4">
    <source>
        <dbReference type="ARBA" id="ARBA00023015"/>
    </source>
</evidence>
<organism evidence="11 12">
    <name type="scientific">Wenyingzhuangia heitensis</name>
    <dbReference type="NCBI Taxonomy" id="1487859"/>
    <lineage>
        <taxon>Bacteria</taxon>
        <taxon>Pseudomonadati</taxon>
        <taxon>Bacteroidota</taxon>
        <taxon>Flavobacteriia</taxon>
        <taxon>Flavobacteriales</taxon>
        <taxon>Flavobacteriaceae</taxon>
        <taxon>Wenyingzhuangia</taxon>
    </lineage>
</organism>
<proteinExistence type="predicted"/>
<dbReference type="PANTHER" id="PTHR43547:SF2">
    <property type="entry name" value="HYBRID SIGNAL TRANSDUCTION HISTIDINE KINASE C"/>
    <property type="match status" value="1"/>
</dbReference>
<sequence length="1407" mass="160884">MHLKPKNNSLALLLLLLTCVTNIWAQAPYNFDRITTRNGLSQSDINTIHQDKKGFMWFGTHDGLNKFDGYDFTTYKPNINNKKSIGSNLIYKIISDKDDNLWIGTTGKGVDFFDKSTGEFHHIKHDKNDPNSLSSDYVNSIFIDNKDNLWVGTANGLNVASLKNKQKPLKFTSYNLVNGKINSSLYMSSIYSIYQDKQNQIWVGSSKGFFMLSRDSMGEIYFKCINEQIGLPYGPVNSIIEDQFGKLLIGSGMGLYVYRSKPTLKKVKQLYSGFISVVVVDKNNNIWAGSNYGLVTYKNNDKNRYPVKDYHYLYNPKNDKSISKNVIKSIHIDKTGIIWIGTQGGGINKIDTSRKGFRVIKNNLDPKSLSYDNVRAFYEDEQQNLWIGTEGGGVNIALKNSNYQSFIKINNFRKCFVITKLKSQNKILFGTESNPGLYELDLSKVKDLTKITKNDIKEVSEITNSVFSILEDSSQNLWIGTYNNGLHRWLKKPDGSGYIKDNLVHNENNSDGLSNNIIRKIYEDSEHNIWFGTADGLSKLPKSQINALNPKFINYKNIPTDKTSISHNYILEITESSNHELWIGTLGGGINKLITPLNQNIAEFTNYSEDDGLANNVIKGILEDSANNMWISTNKGLSRFKPEEGIFKNYDVNDGLQANEFQELAAIKRKNGELVFGGINGFNVFYPKTIIDNPYKAKAVITQFSISNQPVHRGQEFNGRVLFNKMIHETDLLELKHNENSFSFEFAALHYSAPEKNKFAYRLDGFDTKWIYTTSKKRFATYTNLAPGKYTLRIKASNNDGIWEESKEEIKIIITPPFWKTTTAYVLYCLLISLILFLFWKNIIARAEQKHLSELEVIEKNKQDELQNLKLEFFTNISHEFRTPLTLIKGPLDFLQKKGLQIKPETHEEQLKLIQKNTNYLLRLVNQLLDFRKMNQGKTTLVMRNSNIVNFIQEVAEPFQFLVHKKNINFNLHTPEQNIYSWFDHDAIEKIINNLLSNAYKFTPKDGSINVFVLHENDQVIIKVIDSGIGIAQHQMKNIFERYYTKKDKNENNPTGIGIGLAFTKNLVELHQGNIEVISEKGKGTEFIITLPTQKEAYSDNPSIVCKEDTDGDYNTRSSEMESFAIDVSDDVTDQTLSNNRTNELPILLIVDDNEDIRTFIRHSLEDEYKIYEAENGLQGFETAIKIIPNVIITDLVMHIMDGMELCEKLKTTVTTSHIPILILSAKLSQEIELQGLKNGADDYIRKPFDMEVLNLKLKNITKKRALLRKRFNREVNLKPAEVTVTSADERFLKQVIEIIDKHMSNTEFSVEMLVNEIGQSRSNLYLKLKEITGLSSSEFIRSIRLKRAMQLFDSTDLPVKEVMYKTGFSTASYFSKCFKKQFGAKPSDYLNKKKGNSDNISVDDLL</sequence>
<dbReference type="InterPro" id="IPR009057">
    <property type="entry name" value="Homeodomain-like_sf"/>
</dbReference>
<feature type="domain" description="Response regulatory" evidence="10">
    <location>
        <begin position="1147"/>
        <end position="1262"/>
    </location>
</feature>